<gene>
    <name evidence="1" type="ORF">M378DRAFT_165097</name>
</gene>
<reference evidence="1 2" key="1">
    <citation type="submission" date="2014-04" db="EMBL/GenBank/DDBJ databases">
        <title>Evolutionary Origins and Diversification of the Mycorrhizal Mutualists.</title>
        <authorList>
            <consortium name="DOE Joint Genome Institute"/>
            <consortium name="Mycorrhizal Genomics Consortium"/>
            <person name="Kohler A."/>
            <person name="Kuo A."/>
            <person name="Nagy L.G."/>
            <person name="Floudas D."/>
            <person name="Copeland A."/>
            <person name="Barry K.W."/>
            <person name="Cichocki N."/>
            <person name="Veneault-Fourrey C."/>
            <person name="LaButti K."/>
            <person name="Lindquist E.A."/>
            <person name="Lipzen A."/>
            <person name="Lundell T."/>
            <person name="Morin E."/>
            <person name="Murat C."/>
            <person name="Riley R."/>
            <person name="Ohm R."/>
            <person name="Sun H."/>
            <person name="Tunlid A."/>
            <person name="Henrissat B."/>
            <person name="Grigoriev I.V."/>
            <person name="Hibbett D.S."/>
            <person name="Martin F."/>
        </authorList>
    </citation>
    <scope>NUCLEOTIDE SEQUENCE [LARGE SCALE GENOMIC DNA]</scope>
    <source>
        <strain evidence="1 2">Koide BX008</strain>
    </source>
</reference>
<dbReference type="AlphaFoldDB" id="A0A0C2X1J5"/>
<name>A0A0C2X1J5_AMAMK</name>
<dbReference type="Proteomes" id="UP000054549">
    <property type="component" value="Unassembled WGS sequence"/>
</dbReference>
<evidence type="ECO:0000313" key="2">
    <source>
        <dbReference type="Proteomes" id="UP000054549"/>
    </source>
</evidence>
<keyword evidence="2" id="KW-1185">Reference proteome</keyword>
<dbReference type="HOGENOM" id="CLU_2830693_0_0_1"/>
<protein>
    <submittedName>
        <fullName evidence="1">Uncharacterized protein</fullName>
    </submittedName>
</protein>
<sequence length="66" mass="7519">MRIHHDTYGFFFQSAHESESVLTQQEQGLTRTRSFLNVLADQLSSVLLNPWAVDRLPVTNIAIFTA</sequence>
<evidence type="ECO:0000313" key="1">
    <source>
        <dbReference type="EMBL" id="KIL63001.1"/>
    </source>
</evidence>
<accession>A0A0C2X1J5</accession>
<organism evidence="1 2">
    <name type="scientific">Amanita muscaria (strain Koide BX008)</name>
    <dbReference type="NCBI Taxonomy" id="946122"/>
    <lineage>
        <taxon>Eukaryota</taxon>
        <taxon>Fungi</taxon>
        <taxon>Dikarya</taxon>
        <taxon>Basidiomycota</taxon>
        <taxon>Agaricomycotina</taxon>
        <taxon>Agaricomycetes</taxon>
        <taxon>Agaricomycetidae</taxon>
        <taxon>Agaricales</taxon>
        <taxon>Pluteineae</taxon>
        <taxon>Amanitaceae</taxon>
        <taxon>Amanita</taxon>
    </lineage>
</organism>
<dbReference type="EMBL" id="KN818264">
    <property type="protein sequence ID" value="KIL63001.1"/>
    <property type="molecule type" value="Genomic_DNA"/>
</dbReference>
<dbReference type="InParanoid" id="A0A0C2X1J5"/>
<proteinExistence type="predicted"/>